<keyword evidence="4" id="KW-1185">Reference proteome</keyword>
<evidence type="ECO:0000256" key="1">
    <source>
        <dbReference type="ARBA" id="ARBA00006817"/>
    </source>
</evidence>
<dbReference type="Gene3D" id="3.30.530.20">
    <property type="match status" value="1"/>
</dbReference>
<proteinExistence type="inferred from homology"/>
<reference evidence="3 4" key="1">
    <citation type="submission" date="2019-07" db="EMBL/GenBank/DDBJ databases">
        <title>Rhodococcus cavernicolus sp. nov., isolated from a cave.</title>
        <authorList>
            <person name="Lee S.D."/>
        </authorList>
    </citation>
    <scope>NUCLEOTIDE SEQUENCE [LARGE SCALE GENOMIC DNA]</scope>
    <source>
        <strain evidence="3 4">C1-24</strain>
    </source>
</reference>
<protein>
    <submittedName>
        <fullName evidence="3">SRPBCC family protein</fullName>
    </submittedName>
</protein>
<evidence type="ECO:0000313" key="3">
    <source>
        <dbReference type="EMBL" id="KAA0021416.1"/>
    </source>
</evidence>
<dbReference type="AlphaFoldDB" id="A0A5A7S697"/>
<dbReference type="OrthoDB" id="8117292at2"/>
<dbReference type="InterPro" id="IPR023393">
    <property type="entry name" value="START-like_dom_sf"/>
</dbReference>
<dbReference type="Pfam" id="PF08327">
    <property type="entry name" value="AHSA1"/>
    <property type="match status" value="1"/>
</dbReference>
<name>A0A5A7S697_9NOCA</name>
<dbReference type="RefSeq" id="WP_149431920.1">
    <property type="nucleotide sequence ID" value="NZ_VLNY01000010.1"/>
</dbReference>
<gene>
    <name evidence="3" type="ORF">FOY51_19445</name>
</gene>
<dbReference type="SUPFAM" id="SSF55961">
    <property type="entry name" value="Bet v1-like"/>
    <property type="match status" value="1"/>
</dbReference>
<evidence type="ECO:0000313" key="4">
    <source>
        <dbReference type="Proteomes" id="UP000322244"/>
    </source>
</evidence>
<dbReference type="InterPro" id="IPR013538">
    <property type="entry name" value="ASHA1/2-like_C"/>
</dbReference>
<comment type="similarity">
    <text evidence="1">Belongs to the AHA1 family.</text>
</comment>
<dbReference type="Proteomes" id="UP000322244">
    <property type="component" value="Unassembled WGS sequence"/>
</dbReference>
<evidence type="ECO:0000259" key="2">
    <source>
        <dbReference type="Pfam" id="PF08327"/>
    </source>
</evidence>
<organism evidence="3 4">
    <name type="scientific">Antrihabitans cavernicola</name>
    <dbReference type="NCBI Taxonomy" id="2495913"/>
    <lineage>
        <taxon>Bacteria</taxon>
        <taxon>Bacillati</taxon>
        <taxon>Actinomycetota</taxon>
        <taxon>Actinomycetes</taxon>
        <taxon>Mycobacteriales</taxon>
        <taxon>Nocardiaceae</taxon>
        <taxon>Antrihabitans</taxon>
    </lineage>
</organism>
<dbReference type="EMBL" id="VLNY01000010">
    <property type="protein sequence ID" value="KAA0021416.1"/>
    <property type="molecule type" value="Genomic_DNA"/>
</dbReference>
<comment type="caution">
    <text evidence="3">The sequence shown here is derived from an EMBL/GenBank/DDBJ whole genome shotgun (WGS) entry which is preliminary data.</text>
</comment>
<sequence>MTPIPTGRLRATATGFDLEIPRTFHADIDDVWASVTESDRTAQWFGAWEGESGAGKSIRVQMRFEEGAPWMDMRVDVCAAPRHLALSTSGESGGWKLELELEQSGETTTLVLIQHRSDREGLGEIGPGWEYYLDNLVASRDGAPLPSFDDYYPAQQGYYEALR</sequence>
<dbReference type="CDD" id="cd08899">
    <property type="entry name" value="SRPBCC_CalC_Aha1-like_6"/>
    <property type="match status" value="1"/>
</dbReference>
<accession>A0A5A7S697</accession>
<feature type="domain" description="Activator of Hsp90 ATPase homologue 1/2-like C-terminal" evidence="2">
    <location>
        <begin position="26"/>
        <end position="138"/>
    </location>
</feature>